<dbReference type="STRING" id="1745343.A0A2J6QCE7"/>
<keyword evidence="5" id="KW-1185">Reference proteome</keyword>
<gene>
    <name evidence="4" type="ORF">NA56DRAFT_56538</name>
</gene>
<dbReference type="OrthoDB" id="405996at2759"/>
<accession>A0A2J6QCE7</accession>
<evidence type="ECO:0000313" key="5">
    <source>
        <dbReference type="Proteomes" id="UP000235672"/>
    </source>
</evidence>
<dbReference type="GO" id="GO:0043812">
    <property type="term" value="F:phosphatidylinositol-4-phosphate phosphatase activity"/>
    <property type="evidence" value="ECO:0007669"/>
    <property type="project" value="TreeGrafter"/>
</dbReference>
<dbReference type="PANTHER" id="PTHR45662">
    <property type="entry name" value="PHOSPHATIDYLINOSITIDE PHOSPHATASE SAC1"/>
    <property type="match status" value="1"/>
</dbReference>
<reference evidence="4 5" key="1">
    <citation type="submission" date="2016-05" db="EMBL/GenBank/DDBJ databases">
        <title>A degradative enzymes factory behind the ericoid mycorrhizal symbiosis.</title>
        <authorList>
            <consortium name="DOE Joint Genome Institute"/>
            <person name="Martino E."/>
            <person name="Morin E."/>
            <person name="Grelet G."/>
            <person name="Kuo A."/>
            <person name="Kohler A."/>
            <person name="Daghino S."/>
            <person name="Barry K."/>
            <person name="Choi C."/>
            <person name="Cichocki N."/>
            <person name="Clum A."/>
            <person name="Copeland A."/>
            <person name="Hainaut M."/>
            <person name="Haridas S."/>
            <person name="Labutti K."/>
            <person name="Lindquist E."/>
            <person name="Lipzen A."/>
            <person name="Khouja H.-R."/>
            <person name="Murat C."/>
            <person name="Ohm R."/>
            <person name="Olson A."/>
            <person name="Spatafora J."/>
            <person name="Veneault-Fourrey C."/>
            <person name="Henrissat B."/>
            <person name="Grigoriev I."/>
            <person name="Martin F."/>
            <person name="Perotto S."/>
        </authorList>
    </citation>
    <scope>NUCLEOTIDE SEQUENCE [LARGE SCALE GENOMIC DNA]</scope>
    <source>
        <strain evidence="4 5">UAMH 7357</strain>
    </source>
</reference>
<dbReference type="InterPro" id="IPR002013">
    <property type="entry name" value="SAC_dom"/>
</dbReference>
<dbReference type="GO" id="GO:0046856">
    <property type="term" value="P:phosphatidylinositol dephosphorylation"/>
    <property type="evidence" value="ECO:0007669"/>
    <property type="project" value="TreeGrafter"/>
</dbReference>
<feature type="compositionally biased region" description="Polar residues" evidence="1">
    <location>
        <begin position="208"/>
        <end position="222"/>
    </location>
</feature>
<evidence type="ECO:0000259" key="2">
    <source>
        <dbReference type="PROSITE" id="PS50275"/>
    </source>
</evidence>
<organism evidence="4 5">
    <name type="scientific">Hyaloscypha hepaticicola</name>
    <dbReference type="NCBI Taxonomy" id="2082293"/>
    <lineage>
        <taxon>Eukaryota</taxon>
        <taxon>Fungi</taxon>
        <taxon>Dikarya</taxon>
        <taxon>Ascomycota</taxon>
        <taxon>Pezizomycotina</taxon>
        <taxon>Leotiomycetes</taxon>
        <taxon>Helotiales</taxon>
        <taxon>Hyaloscyphaceae</taxon>
        <taxon>Hyaloscypha</taxon>
    </lineage>
</organism>
<feature type="compositionally biased region" description="Acidic residues" evidence="1">
    <location>
        <begin position="134"/>
        <end position="154"/>
    </location>
</feature>
<dbReference type="PROSITE" id="PS51791">
    <property type="entry name" value="HSAC2"/>
    <property type="match status" value="1"/>
</dbReference>
<dbReference type="Pfam" id="PF02383">
    <property type="entry name" value="Syja_N"/>
    <property type="match status" value="1"/>
</dbReference>
<feature type="region of interest" description="Disordered" evidence="1">
    <location>
        <begin position="125"/>
        <end position="169"/>
    </location>
</feature>
<feature type="region of interest" description="Disordered" evidence="1">
    <location>
        <begin position="208"/>
        <end position="246"/>
    </location>
</feature>
<evidence type="ECO:0008006" key="6">
    <source>
        <dbReference type="Google" id="ProtNLM"/>
    </source>
</evidence>
<protein>
    <recommendedName>
        <fullName evidence="6">SacI domain-containing protein</fullName>
    </recommendedName>
</protein>
<feature type="domain" description="SAC" evidence="2">
    <location>
        <begin position="266"/>
        <end position="643"/>
    </location>
</feature>
<name>A0A2J6QCE7_9HELO</name>
<evidence type="ECO:0000259" key="3">
    <source>
        <dbReference type="PROSITE" id="PS51791"/>
    </source>
</evidence>
<dbReference type="EMBL" id="KZ613474">
    <property type="protein sequence ID" value="PMD23951.1"/>
    <property type="molecule type" value="Genomic_DNA"/>
</dbReference>
<dbReference type="Proteomes" id="UP000235672">
    <property type="component" value="Unassembled WGS sequence"/>
</dbReference>
<proteinExistence type="predicted"/>
<dbReference type="InterPro" id="IPR022158">
    <property type="entry name" value="Inositol_phosphatase"/>
</dbReference>
<dbReference type="Pfam" id="PF12456">
    <property type="entry name" value="hSac2"/>
    <property type="match status" value="1"/>
</dbReference>
<dbReference type="GO" id="GO:0005783">
    <property type="term" value="C:endoplasmic reticulum"/>
    <property type="evidence" value="ECO:0007669"/>
    <property type="project" value="TreeGrafter"/>
</dbReference>
<dbReference type="PROSITE" id="PS50275">
    <property type="entry name" value="SAC"/>
    <property type="match status" value="1"/>
</dbReference>
<feature type="region of interest" description="Disordered" evidence="1">
    <location>
        <begin position="368"/>
        <end position="387"/>
    </location>
</feature>
<sequence length="961" mass="106150">MAPSLARKVLIYAAVDGLVLQPLGQRGQRPVSATKITYKDNNIGPALKHGGEVEEPGKGFEAFGVVGLFTVSKTSFLISIIKREQVAQIQNKPVYVVTEVALTPLASRSEAEASIINTQATIQRRAAGGHGLDESDTDGDEEELSAGVSDDDVELPPVESSLASSGHQRISSVAEDVITRKGSYGRFAQKWFSRKGWAVDQRRNLGMTVSESSTTTPTGNDSTRAEKAAQDPPISDSDKSNDTSIRDQKVRDVATSLLPKLLTTTSMMLGSSRSFFFSYDFDITRNLVSWKKASSELPLHTQVDPMFFWNRHIIQPFIDAGQNSLALPLMQGFVGQRSFEMDPDPPKQVIGLDGDVKTSMELVDLSAGRGHLETTEDSETSRSSGASKSMKSFLATIISRRSVHRAGLRYLRRGIEEDGFTANTVETEQILSDMAWTPSSKIYSFVQIRGSVPIFFSQSPYSFKPVPHLQHSEEMNYRAFLKHFTRLAEVYGSIQIASLVEKHGNEAIVGEPYEKYLNRYNSEQKGDSPIGFEWFDFHAVCRGMKFERVTILFDNIGKTLDEFGDTVQVDGKVLRKQTGVLRTNCMDCLDRTNVTQSACGRRALESQLKREGIDMSLQTEQTMQWFNTLWADNGDSISKQYASTAAMKGDFTRTRKRDLQGALKDMGISISRFYSGIVNDYFSQAAIDFLLGNVSSVVFEEFEANLMSCDPAVSMPKLRQQAIEMCQKLVVADEQEELVGGWTLLTPQIPNTIRSSPFEESVLLLTDVGLYSCRFDWNLEKVSSFERVDLQHVTSIKYGTYITSTLSAFQADEQRNVGLVVTYSAGADDVTRVNSRSLSNIRTRNETDLVGGTALVSQPASALEKLIARPAAPMTRVLALKALSTRSAVAAGNDAQMSEIEQVKAICSEIERMILHGQVVEVGTERKSIVESGDIISLAEARKSTGFLDQLGHSLKKLVWA</sequence>
<feature type="domain" description="HSac2" evidence="3">
    <location>
        <begin position="713"/>
        <end position="867"/>
    </location>
</feature>
<feature type="compositionally biased region" description="Basic and acidic residues" evidence="1">
    <location>
        <begin position="236"/>
        <end position="246"/>
    </location>
</feature>
<dbReference type="PANTHER" id="PTHR45662:SF7">
    <property type="entry name" value="SACI DOMAIN PROTEIN (AFU_ORTHOLOGUE AFUA_1G15890)"/>
    <property type="match status" value="1"/>
</dbReference>
<dbReference type="InterPro" id="IPR034753">
    <property type="entry name" value="hSac2"/>
</dbReference>
<evidence type="ECO:0000313" key="4">
    <source>
        <dbReference type="EMBL" id="PMD23951.1"/>
    </source>
</evidence>
<dbReference type="AlphaFoldDB" id="A0A2J6QCE7"/>
<evidence type="ECO:0000256" key="1">
    <source>
        <dbReference type="SAM" id="MobiDB-lite"/>
    </source>
</evidence>